<comment type="similarity">
    <text evidence="5">Belongs to the SepF family.</text>
</comment>
<evidence type="ECO:0000256" key="6">
    <source>
        <dbReference type="SAM" id="MobiDB-lite"/>
    </source>
</evidence>
<feature type="region of interest" description="Disordered" evidence="6">
    <location>
        <begin position="14"/>
        <end position="97"/>
    </location>
</feature>
<dbReference type="GO" id="GO:0043093">
    <property type="term" value="P:FtsZ-dependent cytokinesis"/>
    <property type="evidence" value="ECO:0007669"/>
    <property type="project" value="UniProtKB-UniRule"/>
</dbReference>
<evidence type="ECO:0000313" key="7">
    <source>
        <dbReference type="EMBL" id="KPJ22480.1"/>
    </source>
</evidence>
<comment type="subcellular location">
    <subcellularLocation>
        <location evidence="5">Cytoplasm</location>
    </subcellularLocation>
    <text evidence="5">Localizes to the division site, in a FtsZ-dependent manner.</text>
</comment>
<evidence type="ECO:0000256" key="1">
    <source>
        <dbReference type="ARBA" id="ARBA00022618"/>
    </source>
</evidence>
<protein>
    <recommendedName>
        <fullName evidence="5">Cell division protein SepF</fullName>
    </recommendedName>
</protein>
<dbReference type="HAMAP" id="MF_01197">
    <property type="entry name" value="SepF"/>
    <property type="match status" value="1"/>
</dbReference>
<dbReference type="InterPro" id="IPR007561">
    <property type="entry name" value="Cell_div_SepF/SepF-rel"/>
</dbReference>
<dbReference type="PATRIC" id="fig|119224.3.peg.409"/>
<dbReference type="RefSeq" id="WP_054278682.1">
    <property type="nucleotide sequence ID" value="NZ_LHQM01000013.1"/>
</dbReference>
<dbReference type="InterPro" id="IPR023052">
    <property type="entry name" value="Cell_div_SepF"/>
</dbReference>
<dbReference type="PANTHER" id="PTHR35798">
    <property type="entry name" value="CELL DIVISION PROTEIN SEPF"/>
    <property type="match status" value="1"/>
</dbReference>
<comment type="function">
    <text evidence="4 5">Cell division protein that is part of the divisome complex and is recruited early to the Z-ring. Probably stimulates Z-ring formation, perhaps through the cross-linking of FtsZ protofilaments. Its function overlaps with FtsA.</text>
</comment>
<dbReference type="EMBL" id="LHQM01000013">
    <property type="protein sequence ID" value="KPJ22480.1"/>
    <property type="molecule type" value="Genomic_DNA"/>
</dbReference>
<evidence type="ECO:0000256" key="3">
    <source>
        <dbReference type="ARBA" id="ARBA00023306"/>
    </source>
</evidence>
<gene>
    <name evidence="5" type="primary">sepF</name>
    <name evidence="7" type="ORF">AKK44_04390</name>
</gene>
<proteinExistence type="inferred from homology"/>
<keyword evidence="8" id="KW-1185">Reference proteome</keyword>
<dbReference type="AlphaFoldDB" id="A0A0P6SRY3"/>
<dbReference type="GO" id="GO:0005737">
    <property type="term" value="C:cytoplasm"/>
    <property type="evidence" value="ECO:0007669"/>
    <property type="project" value="UniProtKB-SubCell"/>
</dbReference>
<accession>A0A0P6SRY3</accession>
<keyword evidence="5" id="KW-0963">Cytoplasm</keyword>
<dbReference type="Gene3D" id="3.30.110.150">
    <property type="entry name" value="SepF-like protein"/>
    <property type="match status" value="1"/>
</dbReference>
<comment type="subunit">
    <text evidence="5">Homodimer. Interacts with FtsZ.</text>
</comment>
<dbReference type="Proteomes" id="UP000049578">
    <property type="component" value="Unassembled WGS sequence"/>
</dbReference>
<keyword evidence="2 5" id="KW-0717">Septation</keyword>
<name>A0A0P6SRY3_9STRE</name>
<dbReference type="GO" id="GO:0000917">
    <property type="term" value="P:division septum assembly"/>
    <property type="evidence" value="ECO:0007669"/>
    <property type="project" value="UniProtKB-KW"/>
</dbReference>
<feature type="compositionally biased region" description="Low complexity" evidence="6">
    <location>
        <begin position="36"/>
        <end position="59"/>
    </location>
</feature>
<reference evidence="7 8" key="1">
    <citation type="submission" date="2015-08" db="EMBL/GenBank/DDBJ databases">
        <title>Genome sequence of Streptococcus phocae subsp. phocae ATCC 51973T isolated from liver specimen obtained from seal.</title>
        <authorList>
            <person name="Avendano-Herrera R."/>
        </authorList>
    </citation>
    <scope>NUCLEOTIDE SEQUENCE [LARGE SCALE GENOMIC DNA]</scope>
    <source>
        <strain evidence="7 8">ATCC 51973</strain>
    </source>
</reference>
<organism evidence="7 8">
    <name type="scientific">Streptococcus phocae</name>
    <dbReference type="NCBI Taxonomy" id="119224"/>
    <lineage>
        <taxon>Bacteria</taxon>
        <taxon>Bacillati</taxon>
        <taxon>Bacillota</taxon>
        <taxon>Bacilli</taxon>
        <taxon>Lactobacillales</taxon>
        <taxon>Streptococcaceae</taxon>
        <taxon>Streptococcus</taxon>
    </lineage>
</organism>
<evidence type="ECO:0000256" key="4">
    <source>
        <dbReference type="ARBA" id="ARBA00044936"/>
    </source>
</evidence>
<dbReference type="InterPro" id="IPR038594">
    <property type="entry name" value="SepF-like_sf"/>
</dbReference>
<dbReference type="Pfam" id="PF04472">
    <property type="entry name" value="SepF"/>
    <property type="match status" value="1"/>
</dbReference>
<evidence type="ECO:0000256" key="5">
    <source>
        <dbReference type="HAMAP-Rule" id="MF_01197"/>
    </source>
</evidence>
<evidence type="ECO:0000256" key="2">
    <source>
        <dbReference type="ARBA" id="ARBA00023210"/>
    </source>
</evidence>
<sequence>MAFKDTFNKIISYFDTDGVSEVEEELTSSPADEAPSRPQQPTRPRQPQQVARPSAPQQPNHRVNPERHYSPTPGYQEQKAATSAATSHREQYQQTPQQEKITIALKYPKKYEDAQEIVDLFIGNECVLIDFQYMLDAQARRCLDFIDGASRVLYGTLQKVGASMYLLTPSNVSVSIEDMNIPNNGQDISFDFDMKRR</sequence>
<feature type="compositionally biased region" description="Polar residues" evidence="6">
    <location>
        <begin position="73"/>
        <end position="97"/>
    </location>
</feature>
<comment type="caution">
    <text evidence="7">The sequence shown here is derived from an EMBL/GenBank/DDBJ whole genome shotgun (WGS) entry which is preliminary data.</text>
</comment>
<dbReference type="PANTHER" id="PTHR35798:SF1">
    <property type="entry name" value="CELL DIVISION PROTEIN SEPF"/>
    <property type="match status" value="1"/>
</dbReference>
<keyword evidence="3 5" id="KW-0131">Cell cycle</keyword>
<evidence type="ECO:0000313" key="8">
    <source>
        <dbReference type="Proteomes" id="UP000049578"/>
    </source>
</evidence>
<keyword evidence="1 5" id="KW-0132">Cell division</keyword>
<dbReference type="STRING" id="119224.AKK44_04390"/>